<dbReference type="InterPro" id="IPR002241">
    <property type="entry name" value="Glyco_hydro_27"/>
</dbReference>
<evidence type="ECO:0000259" key="7">
    <source>
        <dbReference type="Pfam" id="PF17801"/>
    </source>
</evidence>
<sequence length="406" mass="45153">MTRTQLSVAAAALLLAAGTAQAQKFEGLADTPQMGWNSWNKFGCEINEQLIRETADAMVKLGMKDAGYQYVNIDDCWHGQRDKDGTIQADPVRFPSGIKALADYVHARGLKLGLYSDAGATTCGGRPGSRGHEYQDARTYAAWGVDYVKYDWCDTKGLNAEGAYTTMRDALRAAGRPILLSICEWGDNKPWDWAPNVGHSWRTTGDIYACWDCEVSLGSWSTFGVMKIVDKSLALRKYAGPGHWNDLDMLEVGNGLTPEEDRSHFSLWAMLASPLISGNDLRKMPEAVRKVLTNKDVIAVNQDKLGVQALRMLTDGPLEVWIKPLAGNDWAVLFLNRGEQALERSYDWHKQPLSDDLSKRSADLKKAAYRWTDLWQLKTGDTAKPLTLKLAPHSVTMLRLTPREGT</sequence>
<reference evidence="8 9" key="1">
    <citation type="submission" date="2023-02" db="EMBL/GenBank/DDBJ databases">
        <title>Gemone sequence of Telluria chitinolytica ACM 3522T.</title>
        <authorList>
            <person name="Frediansyah A."/>
            <person name="Miess H."/>
            <person name="Gross H."/>
        </authorList>
    </citation>
    <scope>NUCLEOTIDE SEQUENCE [LARGE SCALE GENOMIC DNA]</scope>
    <source>
        <strain evidence="8 9">ACM 3522</strain>
    </source>
</reference>
<dbReference type="InterPro" id="IPR017853">
    <property type="entry name" value="GH"/>
</dbReference>
<dbReference type="SUPFAM" id="SSF51445">
    <property type="entry name" value="(Trans)glycosidases"/>
    <property type="match status" value="1"/>
</dbReference>
<organism evidence="8 9">
    <name type="scientific">Pseudoduganella chitinolytica</name>
    <dbReference type="NCBI Taxonomy" id="34070"/>
    <lineage>
        <taxon>Bacteria</taxon>
        <taxon>Pseudomonadati</taxon>
        <taxon>Pseudomonadota</taxon>
        <taxon>Betaproteobacteria</taxon>
        <taxon>Burkholderiales</taxon>
        <taxon>Oxalobacteraceae</taxon>
        <taxon>Telluria group</taxon>
        <taxon>Pseudoduganella</taxon>
    </lineage>
</organism>
<keyword evidence="9" id="KW-1185">Reference proteome</keyword>
<dbReference type="InterPro" id="IPR041233">
    <property type="entry name" value="Melibiase_C"/>
</dbReference>
<keyword evidence="2 6" id="KW-0732">Signal</keyword>
<dbReference type="GO" id="GO:0016787">
    <property type="term" value="F:hydrolase activity"/>
    <property type="evidence" value="ECO:0007669"/>
    <property type="project" value="UniProtKB-KW"/>
</dbReference>
<dbReference type="InterPro" id="IPR013780">
    <property type="entry name" value="Glyco_hydro_b"/>
</dbReference>
<evidence type="ECO:0000256" key="1">
    <source>
        <dbReference type="ARBA" id="ARBA00009743"/>
    </source>
</evidence>
<feature type="chain" id="PRO_5046173087" description="Alpha-galactosidase" evidence="6">
    <location>
        <begin position="23"/>
        <end position="406"/>
    </location>
</feature>
<evidence type="ECO:0000256" key="6">
    <source>
        <dbReference type="SAM" id="SignalP"/>
    </source>
</evidence>
<feature type="domain" description="Alpha galactosidase C-terminal" evidence="7">
    <location>
        <begin position="315"/>
        <end position="400"/>
    </location>
</feature>
<keyword evidence="5" id="KW-1015">Disulfide bond</keyword>
<dbReference type="PRINTS" id="PR00740">
    <property type="entry name" value="GLHYDRLASE27"/>
</dbReference>
<dbReference type="PANTHER" id="PTHR11452">
    <property type="entry name" value="ALPHA-GALACTOSIDASE/ALPHA-N-ACETYLGALACTOSAMINIDASE"/>
    <property type="match status" value="1"/>
</dbReference>
<dbReference type="CDD" id="cd14792">
    <property type="entry name" value="GH27"/>
    <property type="match status" value="1"/>
</dbReference>
<dbReference type="Gene3D" id="3.20.20.70">
    <property type="entry name" value="Aldolase class I"/>
    <property type="match status" value="1"/>
</dbReference>
<dbReference type="RefSeq" id="WP_277416318.1">
    <property type="nucleotide sequence ID" value="NZ_CP119083.1"/>
</dbReference>
<dbReference type="PANTHER" id="PTHR11452:SF75">
    <property type="entry name" value="ALPHA-GALACTOSIDASE MEL1"/>
    <property type="match status" value="1"/>
</dbReference>
<evidence type="ECO:0000256" key="4">
    <source>
        <dbReference type="ARBA" id="ARBA00023295"/>
    </source>
</evidence>
<comment type="catalytic activity">
    <reaction evidence="5">
        <text>Hydrolysis of terminal, non-reducing alpha-D-galactose residues in alpha-D-galactosides, including galactose oligosaccharides, galactomannans and galactolipids.</text>
        <dbReference type="EC" id="3.2.1.22"/>
    </reaction>
</comment>
<protein>
    <recommendedName>
        <fullName evidence="5">Alpha-galactosidase</fullName>
        <ecNumber evidence="5">3.2.1.22</ecNumber>
    </recommendedName>
    <alternativeName>
        <fullName evidence="5">Melibiase</fullName>
    </alternativeName>
</protein>
<keyword evidence="4 5" id="KW-0326">Glycosidase</keyword>
<dbReference type="InterPro" id="IPR013785">
    <property type="entry name" value="Aldolase_TIM"/>
</dbReference>
<evidence type="ECO:0000256" key="2">
    <source>
        <dbReference type="ARBA" id="ARBA00022729"/>
    </source>
</evidence>
<evidence type="ECO:0000256" key="3">
    <source>
        <dbReference type="ARBA" id="ARBA00022801"/>
    </source>
</evidence>
<evidence type="ECO:0000313" key="9">
    <source>
        <dbReference type="Proteomes" id="UP001216510"/>
    </source>
</evidence>
<evidence type="ECO:0000313" key="8">
    <source>
        <dbReference type="EMBL" id="WEF33624.1"/>
    </source>
</evidence>
<dbReference type="Pfam" id="PF17801">
    <property type="entry name" value="Melibiase_C"/>
    <property type="match status" value="1"/>
</dbReference>
<dbReference type="Pfam" id="PF16499">
    <property type="entry name" value="Melibiase_2"/>
    <property type="match status" value="1"/>
</dbReference>
<dbReference type="EC" id="3.2.1.22" evidence="5"/>
<name>A0ABY8BH77_9BURK</name>
<proteinExistence type="inferred from homology"/>
<keyword evidence="3 5" id="KW-0378">Hydrolase</keyword>
<dbReference type="Proteomes" id="UP001216510">
    <property type="component" value="Chromosome"/>
</dbReference>
<dbReference type="InterPro" id="IPR000111">
    <property type="entry name" value="Glyco_hydro_27/36_CS"/>
</dbReference>
<accession>A0ABY8BH77</accession>
<dbReference type="SUPFAM" id="SSF51011">
    <property type="entry name" value="Glycosyl hydrolase domain"/>
    <property type="match status" value="1"/>
</dbReference>
<dbReference type="PROSITE" id="PS00512">
    <property type="entry name" value="ALPHA_GALACTOSIDASE"/>
    <property type="match status" value="1"/>
</dbReference>
<comment type="similarity">
    <text evidence="1 5">Belongs to the glycosyl hydrolase 27 family.</text>
</comment>
<dbReference type="Gene3D" id="2.60.40.1180">
    <property type="entry name" value="Golgi alpha-mannosidase II"/>
    <property type="match status" value="1"/>
</dbReference>
<feature type="signal peptide" evidence="6">
    <location>
        <begin position="1"/>
        <end position="22"/>
    </location>
</feature>
<dbReference type="EMBL" id="CP119083">
    <property type="protein sequence ID" value="WEF33624.1"/>
    <property type="molecule type" value="Genomic_DNA"/>
</dbReference>
<gene>
    <name evidence="8" type="ORF">PX653_02200</name>
</gene>
<evidence type="ECO:0000256" key="5">
    <source>
        <dbReference type="RuleBase" id="RU361168"/>
    </source>
</evidence>